<accession>A0AAV9S858</accession>
<feature type="region of interest" description="Disordered" evidence="1">
    <location>
        <begin position="98"/>
        <end position="131"/>
    </location>
</feature>
<keyword evidence="3" id="KW-1185">Reference proteome</keyword>
<gene>
    <name evidence="2" type="ORF">CRENBAI_005770</name>
</gene>
<organism evidence="2 3">
    <name type="scientific">Crenichthys baileyi</name>
    <name type="common">White River springfish</name>
    <dbReference type="NCBI Taxonomy" id="28760"/>
    <lineage>
        <taxon>Eukaryota</taxon>
        <taxon>Metazoa</taxon>
        <taxon>Chordata</taxon>
        <taxon>Craniata</taxon>
        <taxon>Vertebrata</taxon>
        <taxon>Euteleostomi</taxon>
        <taxon>Actinopterygii</taxon>
        <taxon>Neopterygii</taxon>
        <taxon>Teleostei</taxon>
        <taxon>Neoteleostei</taxon>
        <taxon>Acanthomorphata</taxon>
        <taxon>Ovalentaria</taxon>
        <taxon>Atherinomorphae</taxon>
        <taxon>Cyprinodontiformes</taxon>
        <taxon>Goodeidae</taxon>
        <taxon>Crenichthys</taxon>
    </lineage>
</organism>
<protein>
    <submittedName>
        <fullName evidence="2">Uncharacterized protein</fullName>
    </submittedName>
</protein>
<dbReference type="EMBL" id="JAHHUM010000717">
    <property type="protein sequence ID" value="KAK5617456.1"/>
    <property type="molecule type" value="Genomic_DNA"/>
</dbReference>
<dbReference type="Proteomes" id="UP001311232">
    <property type="component" value="Unassembled WGS sequence"/>
</dbReference>
<reference evidence="2 3" key="1">
    <citation type="submission" date="2021-06" db="EMBL/GenBank/DDBJ databases">
        <authorList>
            <person name="Palmer J.M."/>
        </authorList>
    </citation>
    <scope>NUCLEOTIDE SEQUENCE [LARGE SCALE GENOMIC DNA]</scope>
    <source>
        <strain evidence="2 3">MEX-2019</strain>
        <tissue evidence="2">Muscle</tissue>
    </source>
</reference>
<comment type="caution">
    <text evidence="2">The sequence shown here is derived from an EMBL/GenBank/DDBJ whole genome shotgun (WGS) entry which is preliminary data.</text>
</comment>
<proteinExistence type="predicted"/>
<name>A0AAV9S858_9TELE</name>
<evidence type="ECO:0000256" key="1">
    <source>
        <dbReference type="SAM" id="MobiDB-lite"/>
    </source>
</evidence>
<evidence type="ECO:0000313" key="3">
    <source>
        <dbReference type="Proteomes" id="UP001311232"/>
    </source>
</evidence>
<dbReference type="AlphaFoldDB" id="A0AAV9S858"/>
<sequence>MTSYSCSNDFHGHSYSPLCRVESNSEDPHLVFSLPMFRVRIHIWLKALHCASPLKSLFHLPGTCEPTEGANLSSGSSAWKTPGPPPSNFTYTCECEEPQTCSPGPETDMEEIQATDIQGPPRAQESQENHR</sequence>
<evidence type="ECO:0000313" key="2">
    <source>
        <dbReference type="EMBL" id="KAK5617456.1"/>
    </source>
</evidence>